<dbReference type="KEGG" id="srho:HH216_10190"/>
<evidence type="ECO:0000313" key="1">
    <source>
        <dbReference type="EMBL" id="QJD78756.1"/>
    </source>
</evidence>
<proteinExistence type="predicted"/>
<protein>
    <recommendedName>
        <fullName evidence="3">DUF4595 domain-containing protein</fullName>
    </recommendedName>
</protein>
<evidence type="ECO:0008006" key="3">
    <source>
        <dbReference type="Google" id="ProtNLM"/>
    </source>
</evidence>
<gene>
    <name evidence="1" type="ORF">HH216_10190</name>
</gene>
<accession>A0A7L5DK14</accession>
<sequence>MHTILLRCFSLLIAGLLIGSGCRHDDPAATDTCRLSTVTDQLVETSGKLTDETSWSFTYGTSGVNTISARTASQSATFGVDLNDNLPTRLTNGQDVITMGYGASSLPVSATFSRGGTVQATYSLEYGAASTLTRILETRLVLPANSLTRLRDYSFTYDASGNLTTERDVFTLRDGLVLAQEEVFTFDTKPSPYVRFAYRPLLTVAALAMNVETVPGRFWQQLAMTSLQSYNLTSSGARADMRENSTYTLTYDADNKLTTREQMALLYQSSVPTPITKKNRQTFGYLCE</sequence>
<dbReference type="AlphaFoldDB" id="A0A7L5DK14"/>
<reference evidence="1 2" key="1">
    <citation type="submission" date="2020-04" db="EMBL/GenBank/DDBJ databases">
        <title>Genome sequencing of novel species.</title>
        <authorList>
            <person name="Heo J."/>
            <person name="Kim S.-J."/>
            <person name="Kim J.-S."/>
            <person name="Hong S.-B."/>
            <person name="Kwon S.-W."/>
        </authorList>
    </citation>
    <scope>NUCLEOTIDE SEQUENCE [LARGE SCALE GENOMIC DNA]</scope>
    <source>
        <strain evidence="1 2">CJU-R4</strain>
    </source>
</reference>
<evidence type="ECO:0000313" key="2">
    <source>
        <dbReference type="Proteomes" id="UP000501128"/>
    </source>
</evidence>
<dbReference type="PROSITE" id="PS51257">
    <property type="entry name" value="PROKAR_LIPOPROTEIN"/>
    <property type="match status" value="1"/>
</dbReference>
<dbReference type="EMBL" id="CP051677">
    <property type="protein sequence ID" value="QJD78756.1"/>
    <property type="molecule type" value="Genomic_DNA"/>
</dbReference>
<keyword evidence="2" id="KW-1185">Reference proteome</keyword>
<dbReference type="RefSeq" id="WP_169550724.1">
    <property type="nucleotide sequence ID" value="NZ_CP051677.1"/>
</dbReference>
<dbReference type="Gene3D" id="2.180.10.10">
    <property type="entry name" value="RHS repeat-associated core"/>
    <property type="match status" value="1"/>
</dbReference>
<name>A0A7L5DK14_9BACT</name>
<dbReference type="Proteomes" id="UP000501128">
    <property type="component" value="Chromosome"/>
</dbReference>
<organism evidence="1 2">
    <name type="scientific">Spirosoma rhododendri</name>
    <dbReference type="NCBI Taxonomy" id="2728024"/>
    <lineage>
        <taxon>Bacteria</taxon>
        <taxon>Pseudomonadati</taxon>
        <taxon>Bacteroidota</taxon>
        <taxon>Cytophagia</taxon>
        <taxon>Cytophagales</taxon>
        <taxon>Cytophagaceae</taxon>
        <taxon>Spirosoma</taxon>
    </lineage>
</organism>